<dbReference type="Pfam" id="PF20796">
    <property type="entry name" value="PDDEXK_13"/>
    <property type="match status" value="1"/>
</dbReference>
<name>X1GQL4_9ZZZZ</name>
<feature type="non-terminal residue" evidence="2">
    <location>
        <position position="1"/>
    </location>
</feature>
<organism evidence="2">
    <name type="scientific">marine sediment metagenome</name>
    <dbReference type="NCBI Taxonomy" id="412755"/>
    <lineage>
        <taxon>unclassified sequences</taxon>
        <taxon>metagenomes</taxon>
        <taxon>ecological metagenomes</taxon>
    </lineage>
</organism>
<protein>
    <recommendedName>
        <fullName evidence="1">PD-(D/E)XK nuclease-like domain-containing protein</fullName>
    </recommendedName>
</protein>
<sequence length="147" mass="17463">RTPLHKCEPASAIIENPDRCYYHSGCNYRYWDITLGDASPFNTNRIREYKKCPFKGGINQLWRNQLLATGLESSASPKWPYKKVYFSVVYHPRNNSLKPSISEYQKLIGFSDRFFAFSSDKLINQAKETKEPELSKWLHWYQELYYF</sequence>
<reference evidence="2" key="1">
    <citation type="journal article" date="2014" name="Front. Microbiol.">
        <title>High frequency of phylogenetically diverse reductive dehalogenase-homologous genes in deep subseafloor sedimentary metagenomes.</title>
        <authorList>
            <person name="Kawai M."/>
            <person name="Futagami T."/>
            <person name="Toyoda A."/>
            <person name="Takaki Y."/>
            <person name="Nishi S."/>
            <person name="Hori S."/>
            <person name="Arai W."/>
            <person name="Tsubouchi T."/>
            <person name="Morono Y."/>
            <person name="Uchiyama I."/>
            <person name="Ito T."/>
            <person name="Fujiyama A."/>
            <person name="Inagaki F."/>
            <person name="Takami H."/>
        </authorList>
    </citation>
    <scope>NUCLEOTIDE SEQUENCE</scope>
    <source>
        <strain evidence="2">Expedition CK06-06</strain>
    </source>
</reference>
<comment type="caution">
    <text evidence="2">The sequence shown here is derived from an EMBL/GenBank/DDBJ whole genome shotgun (WGS) entry which is preliminary data.</text>
</comment>
<dbReference type="EMBL" id="BARU01022672">
    <property type="protein sequence ID" value="GAH59452.1"/>
    <property type="molecule type" value="Genomic_DNA"/>
</dbReference>
<evidence type="ECO:0000259" key="1">
    <source>
        <dbReference type="Pfam" id="PF20796"/>
    </source>
</evidence>
<dbReference type="InterPro" id="IPR048822">
    <property type="entry name" value="PDDEXK_13"/>
</dbReference>
<dbReference type="AlphaFoldDB" id="X1GQL4"/>
<proteinExistence type="predicted"/>
<accession>X1GQL4</accession>
<gene>
    <name evidence="2" type="ORF">S03H2_36893</name>
</gene>
<evidence type="ECO:0000313" key="2">
    <source>
        <dbReference type="EMBL" id="GAH59452.1"/>
    </source>
</evidence>
<feature type="domain" description="PD-(D/E)XK nuclease-like" evidence="1">
    <location>
        <begin position="57"/>
        <end position="139"/>
    </location>
</feature>